<protein>
    <recommendedName>
        <fullName evidence="4">Phage integrase, N-terminal SAM-like domain</fullName>
    </recommendedName>
</protein>
<sequence>MSNKPVLRKYSRTSTKRNQLLKARSNLALSDMFERFISFKEIEGLSKRTLSDYHQHFAYLMEYLEDEIKASQINLDLFRGYIGFMLHEKDVSSYSEC</sequence>
<dbReference type="Gene3D" id="1.10.150.130">
    <property type="match status" value="1"/>
</dbReference>
<comment type="caution">
    <text evidence="2">The sequence shown here is derived from an EMBL/GenBank/DDBJ whole genome shotgun (WGS) entry which is preliminary data.</text>
</comment>
<proteinExistence type="predicted"/>
<dbReference type="RefSeq" id="WP_317121181.1">
    <property type="nucleotide sequence ID" value="NZ_JAWJBA010000001.1"/>
</dbReference>
<accession>A0ABU3X8J9</accession>
<gene>
    <name evidence="2" type="ORF">RYX56_06155</name>
</gene>
<evidence type="ECO:0008006" key="4">
    <source>
        <dbReference type="Google" id="ProtNLM"/>
    </source>
</evidence>
<organism evidence="2 3">
    <name type="scientific">Alkalihalophilus lindianensis</name>
    <dbReference type="NCBI Taxonomy" id="1630542"/>
    <lineage>
        <taxon>Bacteria</taxon>
        <taxon>Bacillati</taxon>
        <taxon>Bacillota</taxon>
        <taxon>Bacilli</taxon>
        <taxon>Bacillales</taxon>
        <taxon>Bacillaceae</taxon>
        <taxon>Alkalihalophilus</taxon>
    </lineage>
</organism>
<name>A0ABU3X8J9_9BACI</name>
<keyword evidence="3" id="KW-1185">Reference proteome</keyword>
<reference evidence="2 3" key="1">
    <citation type="submission" date="2023-10" db="EMBL/GenBank/DDBJ databases">
        <title>Screening of Alkalihalobacillus lindianensis BZ-TG-R113 and Its Alleviation of Salt Stress on Rapeseed Growth.</title>
        <authorList>
            <person name="Zhao B."/>
            <person name="Guo T."/>
        </authorList>
    </citation>
    <scope>NUCLEOTIDE SEQUENCE [LARGE SCALE GENOMIC DNA]</scope>
    <source>
        <strain evidence="2 3">BZ-TG-R113</strain>
    </source>
</reference>
<evidence type="ECO:0000256" key="1">
    <source>
        <dbReference type="ARBA" id="ARBA00023125"/>
    </source>
</evidence>
<evidence type="ECO:0000313" key="3">
    <source>
        <dbReference type="Proteomes" id="UP001287282"/>
    </source>
</evidence>
<evidence type="ECO:0000313" key="2">
    <source>
        <dbReference type="EMBL" id="MDV2683957.1"/>
    </source>
</evidence>
<keyword evidence="1" id="KW-0238">DNA-binding</keyword>
<dbReference type="Proteomes" id="UP001287282">
    <property type="component" value="Unassembled WGS sequence"/>
</dbReference>
<dbReference type="InterPro" id="IPR010998">
    <property type="entry name" value="Integrase_recombinase_N"/>
</dbReference>
<dbReference type="EMBL" id="JAWJBA010000001">
    <property type="protein sequence ID" value="MDV2683957.1"/>
    <property type="molecule type" value="Genomic_DNA"/>
</dbReference>